<evidence type="ECO:0000259" key="9">
    <source>
        <dbReference type="PROSITE" id="PS51767"/>
    </source>
</evidence>
<keyword evidence="11" id="KW-1185">Reference proteome</keyword>
<dbReference type="PROSITE" id="PS00141">
    <property type="entry name" value="ASP_PROTEASE"/>
    <property type="match status" value="2"/>
</dbReference>
<dbReference type="PANTHER" id="PTHR47966">
    <property type="entry name" value="BETA-SITE APP-CLEAVING ENZYME, ISOFORM A-RELATED"/>
    <property type="match status" value="1"/>
</dbReference>
<keyword evidence="3 8" id="KW-0732">Signal</keyword>
<keyword evidence="4 7" id="KW-0064">Aspartyl protease</keyword>
<dbReference type="InterPro" id="IPR033876">
    <property type="entry name" value="SAP-like"/>
</dbReference>
<feature type="active site" evidence="6">
    <location>
        <position position="307"/>
    </location>
</feature>
<comment type="similarity">
    <text evidence="1 7">Belongs to the peptidase A1 family.</text>
</comment>
<dbReference type="CDD" id="cd05474">
    <property type="entry name" value="SAP_like"/>
    <property type="match status" value="1"/>
</dbReference>
<evidence type="ECO:0000256" key="3">
    <source>
        <dbReference type="ARBA" id="ARBA00022729"/>
    </source>
</evidence>
<evidence type="ECO:0000313" key="10">
    <source>
        <dbReference type="EMBL" id="ANB12362.1"/>
    </source>
</evidence>
<dbReference type="FunFam" id="2.40.70.10:FF:000011">
    <property type="entry name" value="Aspartic protease"/>
    <property type="match status" value="1"/>
</dbReference>
<evidence type="ECO:0000256" key="5">
    <source>
        <dbReference type="ARBA" id="ARBA00022801"/>
    </source>
</evidence>
<dbReference type="InterPro" id="IPR033121">
    <property type="entry name" value="PEPTIDASE_A1"/>
</dbReference>
<evidence type="ECO:0000256" key="6">
    <source>
        <dbReference type="PIRSR" id="PIRSR601461-1"/>
    </source>
</evidence>
<evidence type="ECO:0000256" key="8">
    <source>
        <dbReference type="SAM" id="SignalP"/>
    </source>
</evidence>
<dbReference type="Gene3D" id="2.40.70.10">
    <property type="entry name" value="Acid Proteases"/>
    <property type="match status" value="2"/>
</dbReference>
<dbReference type="InterPro" id="IPR001969">
    <property type="entry name" value="Aspartic_peptidase_AS"/>
</dbReference>
<dbReference type="PRINTS" id="PR00792">
    <property type="entry name" value="PEPSIN"/>
</dbReference>
<dbReference type="InterPro" id="IPR021109">
    <property type="entry name" value="Peptidase_aspartic_dom_sf"/>
</dbReference>
<dbReference type="PROSITE" id="PS51767">
    <property type="entry name" value="PEPTIDASE_A1"/>
    <property type="match status" value="1"/>
</dbReference>
<accession>A0A167D1E2</accession>
<evidence type="ECO:0000313" key="11">
    <source>
        <dbReference type="Proteomes" id="UP000189580"/>
    </source>
</evidence>
<name>A0A167D1E2_9ASCO</name>
<dbReference type="KEGG" id="slb:AWJ20_612"/>
<dbReference type="OrthoDB" id="771136at2759"/>
<feature type="chain" id="PRO_5007885025" evidence="8">
    <location>
        <begin position="27"/>
        <end position="484"/>
    </location>
</feature>
<feature type="signal peptide" evidence="8">
    <location>
        <begin position="1"/>
        <end position="26"/>
    </location>
</feature>
<dbReference type="RefSeq" id="XP_018734839.1">
    <property type="nucleotide sequence ID" value="XM_018882563.1"/>
</dbReference>
<dbReference type="GO" id="GO:0004190">
    <property type="term" value="F:aspartic-type endopeptidase activity"/>
    <property type="evidence" value="ECO:0007669"/>
    <property type="project" value="UniProtKB-KW"/>
</dbReference>
<feature type="active site" evidence="6">
    <location>
        <position position="101"/>
    </location>
</feature>
<gene>
    <name evidence="10" type="primary">YPS3</name>
    <name evidence="10" type="ORF">AWJ20_612</name>
</gene>
<dbReference type="GeneID" id="30037664"/>
<protein>
    <submittedName>
        <fullName evidence="10">Yps3p</fullName>
    </submittedName>
</protein>
<organism evidence="10 11">
    <name type="scientific">Sugiyamaella lignohabitans</name>
    <dbReference type="NCBI Taxonomy" id="796027"/>
    <lineage>
        <taxon>Eukaryota</taxon>
        <taxon>Fungi</taxon>
        <taxon>Dikarya</taxon>
        <taxon>Ascomycota</taxon>
        <taxon>Saccharomycotina</taxon>
        <taxon>Dipodascomycetes</taxon>
        <taxon>Dipodascales</taxon>
        <taxon>Trichomonascaceae</taxon>
        <taxon>Sugiyamaella</taxon>
    </lineage>
</organism>
<feature type="domain" description="Peptidase A1" evidence="9">
    <location>
        <begin position="83"/>
        <end position="423"/>
    </location>
</feature>
<dbReference type="Pfam" id="PF00026">
    <property type="entry name" value="Asp"/>
    <property type="match status" value="1"/>
</dbReference>
<dbReference type="AlphaFoldDB" id="A0A167D1E2"/>
<dbReference type="Proteomes" id="UP000189580">
    <property type="component" value="Chromosome a"/>
</dbReference>
<evidence type="ECO:0000256" key="1">
    <source>
        <dbReference type="ARBA" id="ARBA00007447"/>
    </source>
</evidence>
<dbReference type="InterPro" id="IPR001461">
    <property type="entry name" value="Aspartic_peptidase_A1"/>
</dbReference>
<sequence>MTLGRMIMHWASIGALAVQILGTATAAVTNPSPKYVNFDIKGSKYYPGEVNSNPLISREYGLFSRSVINESVGTALMNDFSSYLVSVSIGTPPQTFVAAIDTGSSDLWVSSSNNPYCAVNSTEIRQGLLNCSNSIFDQNSSSTFQVNNSDFLVNYADYTFAQGLWGSDVLDLGGAVLQNSTFAVAQEANTTSTFGIGFPAIEGTEGNDTSSNTYQNIPMILKSQGFIESVAYSLWLNDLRSKTGQLLFGAIDTAKFHGPLYTVPLVSSILSIQHPSSMTVVLSGLSLTGSNGDNSSVTSGSILALLDSGTTYTYLPSNIFDSISFSLNAQLNNELGIYLVPCSVRDGQSALVYSFSGANITSNLSDILEEATDGSNNVITDSSNNPLCVLPILPSDDMTILGDSFLRSAYVVYDLENFEISIANTNFNASSSSIETINSAVPGAIKAPNYNSTEVATSVQALTATASFSGVKLITATREYLVEI</sequence>
<evidence type="ECO:0000256" key="2">
    <source>
        <dbReference type="ARBA" id="ARBA00022670"/>
    </source>
</evidence>
<keyword evidence="5 7" id="KW-0378">Hydrolase</keyword>
<dbReference type="PANTHER" id="PTHR47966:SF65">
    <property type="entry name" value="ASPARTIC-TYPE ENDOPEPTIDASE"/>
    <property type="match status" value="1"/>
</dbReference>
<proteinExistence type="inferred from homology"/>
<dbReference type="EMBL" id="CP014501">
    <property type="protein sequence ID" value="ANB12362.1"/>
    <property type="molecule type" value="Genomic_DNA"/>
</dbReference>
<keyword evidence="2 7" id="KW-0645">Protease</keyword>
<evidence type="ECO:0000256" key="7">
    <source>
        <dbReference type="RuleBase" id="RU000454"/>
    </source>
</evidence>
<dbReference type="GO" id="GO:0006508">
    <property type="term" value="P:proteolysis"/>
    <property type="evidence" value="ECO:0007669"/>
    <property type="project" value="UniProtKB-KW"/>
</dbReference>
<evidence type="ECO:0000256" key="4">
    <source>
        <dbReference type="ARBA" id="ARBA00022750"/>
    </source>
</evidence>
<reference evidence="10 11" key="1">
    <citation type="submission" date="2016-02" db="EMBL/GenBank/DDBJ databases">
        <title>Complete genome sequence and transcriptome regulation of the pentose utilising yeast Sugiyamaella lignohabitans.</title>
        <authorList>
            <person name="Bellasio M."/>
            <person name="Peymann A."/>
            <person name="Valli M."/>
            <person name="Sipitzky M."/>
            <person name="Graf A."/>
            <person name="Sauer M."/>
            <person name="Marx H."/>
            <person name="Mattanovich D."/>
        </authorList>
    </citation>
    <scope>NUCLEOTIDE SEQUENCE [LARGE SCALE GENOMIC DNA]</scope>
    <source>
        <strain evidence="10 11">CBS 10342</strain>
    </source>
</reference>
<dbReference type="SUPFAM" id="SSF50630">
    <property type="entry name" value="Acid proteases"/>
    <property type="match status" value="1"/>
</dbReference>